<feature type="compositionally biased region" description="Basic and acidic residues" evidence="1">
    <location>
        <begin position="1"/>
        <end position="20"/>
    </location>
</feature>
<protein>
    <submittedName>
        <fullName evidence="2">Uncharacterized protein</fullName>
    </submittedName>
</protein>
<feature type="compositionally biased region" description="Low complexity" evidence="1">
    <location>
        <begin position="84"/>
        <end position="100"/>
    </location>
</feature>
<organism evidence="2 3">
    <name type="scientific">Rodentolepis nana</name>
    <name type="common">Dwarf tapeworm</name>
    <name type="synonym">Hymenolepis nana</name>
    <dbReference type="NCBI Taxonomy" id="102285"/>
    <lineage>
        <taxon>Eukaryota</taxon>
        <taxon>Metazoa</taxon>
        <taxon>Spiralia</taxon>
        <taxon>Lophotrochozoa</taxon>
        <taxon>Platyhelminthes</taxon>
        <taxon>Cestoda</taxon>
        <taxon>Eucestoda</taxon>
        <taxon>Cyclophyllidea</taxon>
        <taxon>Hymenolepididae</taxon>
        <taxon>Rodentolepis</taxon>
    </lineage>
</organism>
<gene>
    <name evidence="2" type="ORF">HNAJ_LOCUS11874</name>
</gene>
<name>A0A3P7WCU3_RODNA</name>
<accession>A0A3P7WCU3</accession>
<evidence type="ECO:0000256" key="1">
    <source>
        <dbReference type="SAM" id="MobiDB-lite"/>
    </source>
</evidence>
<evidence type="ECO:0000313" key="3">
    <source>
        <dbReference type="Proteomes" id="UP000278807"/>
    </source>
</evidence>
<dbReference type="AlphaFoldDB" id="A0A3P7WCU3"/>
<dbReference type="Proteomes" id="UP000278807">
    <property type="component" value="Unassembled WGS sequence"/>
</dbReference>
<proteinExistence type="predicted"/>
<dbReference type="EMBL" id="UZAE01013853">
    <property type="protein sequence ID" value="VDO11595.1"/>
    <property type="molecule type" value="Genomic_DNA"/>
</dbReference>
<keyword evidence="3" id="KW-1185">Reference proteome</keyword>
<feature type="region of interest" description="Disordered" evidence="1">
    <location>
        <begin position="84"/>
        <end position="121"/>
    </location>
</feature>
<sequence>MQDLLDSKNKECETLRKTRDANPSNGLELDSDRLRPNTLAPISTVAMIPTAHSTPLDQNEIAETNKLFYNRVEPSITSAISSISDISSSSFLSRNSERSSPPTMKVTQIYEPGHHTVQTPP</sequence>
<reference evidence="2 3" key="1">
    <citation type="submission" date="2018-11" db="EMBL/GenBank/DDBJ databases">
        <authorList>
            <consortium name="Pathogen Informatics"/>
        </authorList>
    </citation>
    <scope>NUCLEOTIDE SEQUENCE [LARGE SCALE GENOMIC DNA]</scope>
</reference>
<evidence type="ECO:0000313" key="2">
    <source>
        <dbReference type="EMBL" id="VDO11595.1"/>
    </source>
</evidence>
<feature type="region of interest" description="Disordered" evidence="1">
    <location>
        <begin position="1"/>
        <end position="33"/>
    </location>
</feature>